<comment type="function">
    <text evidence="9">Channel that opens in response to stretch forces in the membrane lipid bilayer. May participate in the regulation of osmotic pressure changes within the cell.</text>
</comment>
<keyword evidence="4 9" id="KW-0812">Transmembrane</keyword>
<dbReference type="Gene3D" id="1.10.1200.120">
    <property type="entry name" value="Large-conductance mechanosensitive channel, MscL, domain 1"/>
    <property type="match status" value="1"/>
</dbReference>
<comment type="subcellular location">
    <subcellularLocation>
        <location evidence="9">Cell membrane</location>
        <topology evidence="9">Multi-pass membrane protein</topology>
    </subcellularLocation>
    <subcellularLocation>
        <location evidence="1">Membrane</location>
        <topology evidence="1">Multi-pass membrane protein</topology>
    </subcellularLocation>
</comment>
<dbReference type="PANTHER" id="PTHR30266">
    <property type="entry name" value="MECHANOSENSITIVE CHANNEL MSCL"/>
    <property type="match status" value="1"/>
</dbReference>
<evidence type="ECO:0000256" key="1">
    <source>
        <dbReference type="ARBA" id="ARBA00004141"/>
    </source>
</evidence>
<evidence type="ECO:0000256" key="7">
    <source>
        <dbReference type="ARBA" id="ARBA00023136"/>
    </source>
</evidence>
<evidence type="ECO:0000256" key="6">
    <source>
        <dbReference type="ARBA" id="ARBA00023065"/>
    </source>
</evidence>
<organism evidence="10 11">
    <name type="scientific">Imperialibacter roseus</name>
    <dbReference type="NCBI Taxonomy" id="1324217"/>
    <lineage>
        <taxon>Bacteria</taxon>
        <taxon>Pseudomonadati</taxon>
        <taxon>Bacteroidota</taxon>
        <taxon>Cytophagia</taxon>
        <taxon>Cytophagales</taxon>
        <taxon>Flammeovirgaceae</taxon>
        <taxon>Imperialibacter</taxon>
    </lineage>
</organism>
<evidence type="ECO:0000256" key="4">
    <source>
        <dbReference type="ARBA" id="ARBA00022692"/>
    </source>
</evidence>
<name>A0ABZ0IUL6_9BACT</name>
<keyword evidence="3 9" id="KW-1003">Cell membrane</keyword>
<evidence type="ECO:0000256" key="3">
    <source>
        <dbReference type="ARBA" id="ARBA00022475"/>
    </source>
</evidence>
<dbReference type="NCBIfam" id="NF001843">
    <property type="entry name" value="PRK00567.1-4"/>
    <property type="match status" value="1"/>
</dbReference>
<evidence type="ECO:0000313" key="11">
    <source>
        <dbReference type="Proteomes" id="UP001302349"/>
    </source>
</evidence>
<dbReference type="EMBL" id="CP136051">
    <property type="protein sequence ID" value="WOK08728.1"/>
    <property type="molecule type" value="Genomic_DNA"/>
</dbReference>
<keyword evidence="11" id="KW-1185">Reference proteome</keyword>
<dbReference type="InterPro" id="IPR001185">
    <property type="entry name" value="MS_channel"/>
</dbReference>
<keyword evidence="6 9" id="KW-0406">Ion transport</keyword>
<feature type="transmembrane region" description="Helical" evidence="9">
    <location>
        <begin position="16"/>
        <end position="37"/>
    </location>
</feature>
<evidence type="ECO:0000256" key="5">
    <source>
        <dbReference type="ARBA" id="ARBA00022989"/>
    </source>
</evidence>
<accession>A0ABZ0IUL6</accession>
<protein>
    <recommendedName>
        <fullName evidence="9">Large-conductance mechanosensitive channel</fullName>
    </recommendedName>
</protein>
<evidence type="ECO:0000256" key="8">
    <source>
        <dbReference type="ARBA" id="ARBA00023303"/>
    </source>
</evidence>
<dbReference type="RefSeq" id="WP_317491361.1">
    <property type="nucleotide sequence ID" value="NZ_CP136051.1"/>
</dbReference>
<evidence type="ECO:0000313" key="10">
    <source>
        <dbReference type="EMBL" id="WOK08728.1"/>
    </source>
</evidence>
<keyword evidence="8 9" id="KW-0407">Ion channel</keyword>
<keyword evidence="2 9" id="KW-0813">Transport</keyword>
<comment type="subunit">
    <text evidence="9">Homopentamer.</text>
</comment>
<dbReference type="InterPro" id="IPR037673">
    <property type="entry name" value="MSC/AndL"/>
</dbReference>
<evidence type="ECO:0000256" key="2">
    <source>
        <dbReference type="ARBA" id="ARBA00022448"/>
    </source>
</evidence>
<dbReference type="HAMAP" id="MF_00115">
    <property type="entry name" value="MscL"/>
    <property type="match status" value="1"/>
</dbReference>
<dbReference type="InterPro" id="IPR036019">
    <property type="entry name" value="MscL_channel"/>
</dbReference>
<reference evidence="10 11" key="1">
    <citation type="journal article" date="2023" name="Microbiol. Resour. Announc.">
        <title>Complete Genome Sequence of Imperialibacter roseus strain P4T.</title>
        <authorList>
            <person name="Tizabi D.R."/>
            <person name="Bachvaroff T."/>
            <person name="Hill R.T."/>
        </authorList>
    </citation>
    <scope>NUCLEOTIDE SEQUENCE [LARGE SCALE GENOMIC DNA]</scope>
    <source>
        <strain evidence="10 11">P4T</strain>
    </source>
</reference>
<dbReference type="PANTHER" id="PTHR30266:SF2">
    <property type="entry name" value="LARGE-CONDUCTANCE MECHANOSENSITIVE CHANNEL"/>
    <property type="match status" value="1"/>
</dbReference>
<evidence type="ECO:0000256" key="9">
    <source>
        <dbReference type="HAMAP-Rule" id="MF_00115"/>
    </source>
</evidence>
<keyword evidence="7 9" id="KW-0472">Membrane</keyword>
<sequence length="136" mass="14790">MGILKEFKDFAMKGNIIDLATAVIIGGAFGKVVSSLVNDILMPPIGVLLGNVNFKDLKVVVQEAVGEKAAVTLNYGMFVQSIVDFVIIAFSIFVVIKAYKRMEKKREEAPAPAAPPAPTNEEKLLTEIRDLLKAQK</sequence>
<dbReference type="Proteomes" id="UP001302349">
    <property type="component" value="Chromosome"/>
</dbReference>
<comment type="similarity">
    <text evidence="9">Belongs to the MscL family.</text>
</comment>
<proteinExistence type="inferred from homology"/>
<gene>
    <name evidence="9 10" type="primary">mscL</name>
    <name evidence="10" type="ORF">RT717_08775</name>
</gene>
<dbReference type="SUPFAM" id="SSF81330">
    <property type="entry name" value="Gated mechanosensitive channel"/>
    <property type="match status" value="1"/>
</dbReference>
<dbReference type="NCBIfam" id="TIGR00220">
    <property type="entry name" value="mscL"/>
    <property type="match status" value="1"/>
</dbReference>
<feature type="transmembrane region" description="Helical" evidence="9">
    <location>
        <begin position="75"/>
        <end position="96"/>
    </location>
</feature>
<dbReference type="Pfam" id="PF01741">
    <property type="entry name" value="MscL"/>
    <property type="match status" value="1"/>
</dbReference>
<keyword evidence="5 9" id="KW-1133">Transmembrane helix</keyword>
<dbReference type="PRINTS" id="PR01264">
    <property type="entry name" value="MECHCHANNEL"/>
</dbReference>